<keyword evidence="4" id="KW-0479">Metal-binding</keyword>
<dbReference type="OrthoDB" id="1523883at2759"/>
<evidence type="ECO:0000256" key="3">
    <source>
        <dbReference type="ARBA" id="ARBA00022679"/>
    </source>
</evidence>
<reference evidence="7" key="1">
    <citation type="journal article" date="2019" name="Curr. Biol.">
        <title>Genome Sequence of Striga asiatica Provides Insight into the Evolution of Plant Parasitism.</title>
        <authorList>
            <person name="Yoshida S."/>
            <person name="Kim S."/>
            <person name="Wafula E.K."/>
            <person name="Tanskanen J."/>
            <person name="Kim Y.M."/>
            <person name="Honaas L."/>
            <person name="Yang Z."/>
            <person name="Spallek T."/>
            <person name="Conn C.E."/>
            <person name="Ichihashi Y."/>
            <person name="Cheong K."/>
            <person name="Cui S."/>
            <person name="Der J.P."/>
            <person name="Gundlach H."/>
            <person name="Jiao Y."/>
            <person name="Hori C."/>
            <person name="Ishida J.K."/>
            <person name="Kasahara H."/>
            <person name="Kiba T."/>
            <person name="Kim M.S."/>
            <person name="Koo N."/>
            <person name="Laohavisit A."/>
            <person name="Lee Y.H."/>
            <person name="Lumba S."/>
            <person name="McCourt P."/>
            <person name="Mortimer J.C."/>
            <person name="Mutuku J.M."/>
            <person name="Nomura T."/>
            <person name="Sasaki-Sekimoto Y."/>
            <person name="Seto Y."/>
            <person name="Wang Y."/>
            <person name="Wakatake T."/>
            <person name="Sakakibara H."/>
            <person name="Demura T."/>
            <person name="Yamaguchi S."/>
            <person name="Yoneyama K."/>
            <person name="Manabe R.I."/>
            <person name="Nelson D.C."/>
            <person name="Schulman A.H."/>
            <person name="Timko M.P."/>
            <person name="dePamphilis C.W."/>
            <person name="Choi D."/>
            <person name="Shirasu K."/>
        </authorList>
    </citation>
    <scope>NUCLEOTIDE SEQUENCE [LARGE SCALE GENOMIC DNA]</scope>
    <source>
        <strain evidence="7">cv. UVA1</strain>
    </source>
</reference>
<dbReference type="PANTHER" id="PTHR31009">
    <property type="entry name" value="S-ADENOSYL-L-METHIONINE:CARBOXYL METHYLTRANSFERASE FAMILY PROTEIN"/>
    <property type="match status" value="1"/>
</dbReference>
<evidence type="ECO:0000313" key="7">
    <source>
        <dbReference type="Proteomes" id="UP000325081"/>
    </source>
</evidence>
<evidence type="ECO:0000256" key="5">
    <source>
        <dbReference type="ARBA" id="ARBA00022842"/>
    </source>
</evidence>
<evidence type="ECO:0000256" key="4">
    <source>
        <dbReference type="ARBA" id="ARBA00022723"/>
    </source>
</evidence>
<dbReference type="SUPFAM" id="SSF53335">
    <property type="entry name" value="S-adenosyl-L-methionine-dependent methyltransferases"/>
    <property type="match status" value="1"/>
</dbReference>
<dbReference type="Pfam" id="PF03492">
    <property type="entry name" value="Methyltransf_7"/>
    <property type="match status" value="1"/>
</dbReference>
<proteinExistence type="inferred from homology"/>
<comment type="similarity">
    <text evidence="1">Belongs to the methyltransferase superfamily. Type-7 methyltransferase family.</text>
</comment>
<comment type="caution">
    <text evidence="6">The sequence shown here is derived from an EMBL/GenBank/DDBJ whole genome shotgun (WGS) entry which is preliminary data.</text>
</comment>
<dbReference type="Proteomes" id="UP000325081">
    <property type="component" value="Unassembled WGS sequence"/>
</dbReference>
<dbReference type="AlphaFoldDB" id="A0A5A7P5E9"/>
<keyword evidence="2 6" id="KW-0489">Methyltransferase</keyword>
<dbReference type="EMBL" id="BKCP01002224">
    <property type="protein sequence ID" value="GER27982.1"/>
    <property type="molecule type" value="Genomic_DNA"/>
</dbReference>
<organism evidence="6 7">
    <name type="scientific">Striga asiatica</name>
    <name type="common">Asiatic witchweed</name>
    <name type="synonym">Buchnera asiatica</name>
    <dbReference type="NCBI Taxonomy" id="4170"/>
    <lineage>
        <taxon>Eukaryota</taxon>
        <taxon>Viridiplantae</taxon>
        <taxon>Streptophyta</taxon>
        <taxon>Embryophyta</taxon>
        <taxon>Tracheophyta</taxon>
        <taxon>Spermatophyta</taxon>
        <taxon>Magnoliopsida</taxon>
        <taxon>eudicotyledons</taxon>
        <taxon>Gunneridae</taxon>
        <taxon>Pentapetalae</taxon>
        <taxon>asterids</taxon>
        <taxon>lamiids</taxon>
        <taxon>Lamiales</taxon>
        <taxon>Orobanchaceae</taxon>
        <taxon>Buchnereae</taxon>
        <taxon>Striga</taxon>
    </lineage>
</organism>
<dbReference type="InterPro" id="IPR042086">
    <property type="entry name" value="MeTrfase_capping"/>
</dbReference>
<keyword evidence="3 6" id="KW-0808">Transferase</keyword>
<keyword evidence="7" id="KW-1185">Reference proteome</keyword>
<dbReference type="InterPro" id="IPR029063">
    <property type="entry name" value="SAM-dependent_MTases_sf"/>
</dbReference>
<dbReference type="Gene3D" id="3.40.50.150">
    <property type="entry name" value="Vaccinia Virus protein VP39"/>
    <property type="match status" value="1"/>
</dbReference>
<evidence type="ECO:0000256" key="1">
    <source>
        <dbReference type="ARBA" id="ARBA00007967"/>
    </source>
</evidence>
<dbReference type="GO" id="GO:0032259">
    <property type="term" value="P:methylation"/>
    <property type="evidence" value="ECO:0007669"/>
    <property type="project" value="UniProtKB-KW"/>
</dbReference>
<dbReference type="GO" id="GO:0008168">
    <property type="term" value="F:methyltransferase activity"/>
    <property type="evidence" value="ECO:0007669"/>
    <property type="project" value="UniProtKB-KW"/>
</dbReference>
<accession>A0A5A7P5E9</accession>
<keyword evidence="5" id="KW-0460">Magnesium</keyword>
<evidence type="ECO:0000256" key="2">
    <source>
        <dbReference type="ARBA" id="ARBA00022603"/>
    </source>
</evidence>
<protein>
    <submittedName>
        <fullName evidence="6">S-adenosyl-L-methionine-dependentmethyltransferases superfamily protein</fullName>
    </submittedName>
</protein>
<dbReference type="GO" id="GO:0046872">
    <property type="term" value="F:metal ion binding"/>
    <property type="evidence" value="ECO:0007669"/>
    <property type="project" value="UniProtKB-KW"/>
</dbReference>
<evidence type="ECO:0000313" key="6">
    <source>
        <dbReference type="EMBL" id="GER27982.1"/>
    </source>
</evidence>
<dbReference type="InterPro" id="IPR005299">
    <property type="entry name" value="MeTrfase_7"/>
</dbReference>
<dbReference type="Gene3D" id="1.10.1200.270">
    <property type="entry name" value="Methyltransferase, alpha-helical capping domain"/>
    <property type="match status" value="1"/>
</dbReference>
<sequence>MEVVQVLHMKGGLGDTSYANNSFVQRKVISMTKPIIEEAITELYIEMVPKCMCIVDLGCSSGPNTFFVTSELVKTVEELRRKIGHQQSPEFHICLNDLPGNDFNSIFQSLLPDFQAELRREMGPELGNFFVSGVPGSFYGRLLPSKSVHFIHSSYSLMWLSKVPEGVEMNKSNIYVASNSPQNVINAYYDQFQRDFSTFLKCRSKEVVADGKMVLTILGRKSDVTSIKDSGYIWELMAIALQEMVYEGLIEEEKLHSFHIPQYTPSAKEVAILVEKEGSFTINRLEVSEITWAACGENFCSSDSSQSGADGYNVARCMRSVAEPLLVEHFGDAVIDRLFNKYEAILCDRMSKEDTKFINVSVCMTCMKE</sequence>
<gene>
    <name evidence="6" type="ORF">STAS_03729</name>
</gene>
<name>A0A5A7P5E9_STRAF</name>